<name>A0ACB8Q788_9AGAM</name>
<keyword evidence="2" id="KW-1185">Reference proteome</keyword>
<feature type="non-terminal residue" evidence="1">
    <location>
        <position position="1"/>
    </location>
</feature>
<accession>A0ACB8Q788</accession>
<gene>
    <name evidence="1" type="ORF">K488DRAFT_61609</name>
</gene>
<evidence type="ECO:0000313" key="1">
    <source>
        <dbReference type="EMBL" id="KAI0027421.1"/>
    </source>
</evidence>
<dbReference type="EMBL" id="MU273908">
    <property type="protein sequence ID" value="KAI0027421.1"/>
    <property type="molecule type" value="Genomic_DNA"/>
</dbReference>
<reference evidence="1" key="2">
    <citation type="journal article" date="2022" name="New Phytol.">
        <title>Evolutionary transition to the ectomycorrhizal habit in the genomes of a hyperdiverse lineage of mushroom-forming fungi.</title>
        <authorList>
            <person name="Looney B."/>
            <person name="Miyauchi S."/>
            <person name="Morin E."/>
            <person name="Drula E."/>
            <person name="Courty P.E."/>
            <person name="Kohler A."/>
            <person name="Kuo A."/>
            <person name="LaButti K."/>
            <person name="Pangilinan J."/>
            <person name="Lipzen A."/>
            <person name="Riley R."/>
            <person name="Andreopoulos W."/>
            <person name="He G."/>
            <person name="Johnson J."/>
            <person name="Nolan M."/>
            <person name="Tritt A."/>
            <person name="Barry K.W."/>
            <person name="Grigoriev I.V."/>
            <person name="Nagy L.G."/>
            <person name="Hibbett D."/>
            <person name="Henrissat B."/>
            <person name="Matheny P.B."/>
            <person name="Labbe J."/>
            <person name="Martin F.M."/>
        </authorList>
    </citation>
    <scope>NUCLEOTIDE SEQUENCE</scope>
    <source>
        <strain evidence="1">EC-137</strain>
    </source>
</reference>
<protein>
    <submittedName>
        <fullName evidence="1">Amine oxidase</fullName>
    </submittedName>
</protein>
<evidence type="ECO:0000313" key="2">
    <source>
        <dbReference type="Proteomes" id="UP000814128"/>
    </source>
</evidence>
<dbReference type="Proteomes" id="UP000814128">
    <property type="component" value="Unassembled WGS sequence"/>
</dbReference>
<organism evidence="1 2">
    <name type="scientific">Vararia minispora EC-137</name>
    <dbReference type="NCBI Taxonomy" id="1314806"/>
    <lineage>
        <taxon>Eukaryota</taxon>
        <taxon>Fungi</taxon>
        <taxon>Dikarya</taxon>
        <taxon>Basidiomycota</taxon>
        <taxon>Agaricomycotina</taxon>
        <taxon>Agaricomycetes</taxon>
        <taxon>Russulales</taxon>
        <taxon>Lachnocladiaceae</taxon>
        <taxon>Vararia</taxon>
    </lineage>
</organism>
<sequence>LILDSLRIPFKVIEARERVGGRLYTHTFRNHTGAPYNYFDVGAMRFPEIRAMTRVFHLFRYPPLNTEGFALRKKLKEFYFANGNALYSYNGVTMRQSDGIVDNVIEPFASRLLEDLEKGGKKGWEYMIQRDHLSTRAYMSGEYRPSATLPIPKTALSVDVINWMETFDSSTGSYDRALTETVLAAISFGWKRENTVKETKWWCIDGGAFEIANTMYQYLRGNEANFSFSQRVTGIKVAKNAKDEAIGVDVTTNYYTTERFSHVITSIPLPVLRSLDLVGADLTPLQSNALRQLNYGASTKIGMQFRTAWWTTAKDRNGRVLGIVGGQTYTDSPLRTIVYPSYGDAQGGRTTTLIASYCWTDDAERLGALIGSDRRVLEEMMLRELARIHNVDVEFLAGQLIDTFAWSWSHDPFSMGAFASFGPGKFANVYQSLTTPAARGRLHFAGEAISTRHAWVEGALDSAWRAVYELLCQPGYYKYQKEFFRKWGTNAEWFGDWTPLSDEGTEMSQPPPWENNAPKDAEEIDPEKLNRHSLLLLHIAASESSPDFIATLSTA</sequence>
<proteinExistence type="predicted"/>
<reference evidence="1" key="1">
    <citation type="submission" date="2021-02" db="EMBL/GenBank/DDBJ databases">
        <authorList>
            <consortium name="DOE Joint Genome Institute"/>
            <person name="Ahrendt S."/>
            <person name="Looney B.P."/>
            <person name="Miyauchi S."/>
            <person name="Morin E."/>
            <person name="Drula E."/>
            <person name="Courty P.E."/>
            <person name="Chicoki N."/>
            <person name="Fauchery L."/>
            <person name="Kohler A."/>
            <person name="Kuo A."/>
            <person name="Labutti K."/>
            <person name="Pangilinan J."/>
            <person name="Lipzen A."/>
            <person name="Riley R."/>
            <person name="Andreopoulos W."/>
            <person name="He G."/>
            <person name="Johnson J."/>
            <person name="Barry K.W."/>
            <person name="Grigoriev I.V."/>
            <person name="Nagy L."/>
            <person name="Hibbett D."/>
            <person name="Henrissat B."/>
            <person name="Matheny P.B."/>
            <person name="Labbe J."/>
            <person name="Martin F."/>
        </authorList>
    </citation>
    <scope>NUCLEOTIDE SEQUENCE</scope>
    <source>
        <strain evidence="1">EC-137</strain>
    </source>
</reference>
<comment type="caution">
    <text evidence="1">The sequence shown here is derived from an EMBL/GenBank/DDBJ whole genome shotgun (WGS) entry which is preliminary data.</text>
</comment>